<dbReference type="OMA" id="HLQTAHM"/>
<evidence type="ECO:0000313" key="4">
    <source>
        <dbReference type="EMBL" id="PUW05514.1"/>
    </source>
</evidence>
<dbReference type="Gene3D" id="3.30.70.100">
    <property type="match status" value="1"/>
</dbReference>
<dbReference type="PANTHER" id="PTHR33336:SF3">
    <property type="entry name" value="ABM DOMAIN-CONTAINING PROTEIN"/>
    <property type="match status" value="1"/>
</dbReference>
<evidence type="ECO:0000313" key="6">
    <source>
        <dbReference type="Proteomes" id="UP000439917"/>
    </source>
</evidence>
<protein>
    <submittedName>
        <fullName evidence="4">Antibiotic biosynthesis monooxygenase</fullName>
    </submittedName>
</protein>
<dbReference type="InterPro" id="IPR011008">
    <property type="entry name" value="Dimeric_a/b-barrel"/>
</dbReference>
<reference evidence="2 6" key="2">
    <citation type="submission" date="2019-09" db="EMBL/GenBank/DDBJ databases">
        <title>Prevalence, distribution, and phylogeny of type two toxin-antitoxin genes possessed by Cronobacter species where C. sakazakii homologs follow sequence type lineages.</title>
        <authorList>
            <person name="Finkelstein S."/>
            <person name="Negrete F."/>
            <person name="Jang H."/>
            <person name="Gopinath G.R."/>
            <person name="Tall B.D."/>
        </authorList>
    </citation>
    <scope>NUCLEOTIDE SEQUENCE [LARGE SCALE GENOMIC DNA]</scope>
    <source>
        <strain evidence="2 6">MOD1_Comp4</strain>
    </source>
</reference>
<evidence type="ECO:0000313" key="3">
    <source>
        <dbReference type="EMBL" id="NYV41553.1"/>
    </source>
</evidence>
<evidence type="ECO:0000313" key="2">
    <source>
        <dbReference type="EMBL" id="KAB0876416.1"/>
    </source>
</evidence>
<dbReference type="GeneID" id="56733337"/>
<dbReference type="InterPro" id="IPR050744">
    <property type="entry name" value="AI-2_Isomerase_LsrG"/>
</dbReference>
<dbReference type="PANTHER" id="PTHR33336">
    <property type="entry name" value="QUINOL MONOOXYGENASE YGIN-RELATED"/>
    <property type="match status" value="1"/>
</dbReference>
<proteinExistence type="predicted"/>
<dbReference type="KEGG" id="csj:CSK29544_01643"/>
<dbReference type="Proteomes" id="UP000439917">
    <property type="component" value="Unassembled WGS sequence"/>
</dbReference>
<dbReference type="Proteomes" id="UP000548673">
    <property type="component" value="Unassembled WGS sequence"/>
</dbReference>
<keyword evidence="4" id="KW-0560">Oxidoreductase</keyword>
<dbReference type="InterPro" id="IPR007138">
    <property type="entry name" value="ABM_dom"/>
</dbReference>
<gene>
    <name evidence="4" type="ORF">B7T07_07320</name>
    <name evidence="2" type="ORF">FZI38_17880</name>
    <name evidence="3" type="ORF">HRR37_03910</name>
</gene>
<comment type="caution">
    <text evidence="4">The sequence shown here is derived from an EMBL/GenBank/DDBJ whole genome shotgun (WGS) entry which is preliminary data.</text>
</comment>
<reference evidence="4 5" key="1">
    <citation type="submission" date="2017-04" db="EMBL/GenBank/DDBJ databases">
        <title>Cronobacter sakazakii, ST83 Lineage Isolates.</title>
        <authorList>
            <person name="Chase H."/>
            <person name="Tall B."/>
            <person name="Gopinath G."/>
            <person name="Lehner A."/>
        </authorList>
    </citation>
    <scope>NUCLEOTIDE SEQUENCE [LARGE SCALE GENOMIC DNA]</scope>
    <source>
        <strain evidence="4 5">MOD1_Comp15</strain>
    </source>
</reference>
<dbReference type="Proteomes" id="UP000244856">
    <property type="component" value="Unassembled WGS sequence"/>
</dbReference>
<sequence>MLTVIAEIRTRPGAHHRQAVLEEFKKIIPVVLAEAGCHGYAPMVDSATGLDFQTSAPDSIVMVEQWASAEHLKAHLETPHMLGFRDAVKGDVLDTTIRILESGV</sequence>
<accession>A0A2S9UBQ5</accession>
<reference evidence="3 7" key="3">
    <citation type="submission" date="2020-05" db="EMBL/GenBank/DDBJ databases">
        <title>The draft genome of Cronobacter sakazakii strain 145005.</title>
        <authorList>
            <person name="Yang J."/>
            <person name="Liu L."/>
            <person name="Feng Y."/>
            <person name="Zong Z."/>
        </authorList>
    </citation>
    <scope>NUCLEOTIDE SEQUENCE [LARGE SCALE GENOMIC DNA]</scope>
    <source>
        <strain evidence="3 7">145005</strain>
    </source>
</reference>
<dbReference type="EMBL" id="NCTU01000004">
    <property type="protein sequence ID" value="PUW05514.1"/>
    <property type="molecule type" value="Genomic_DNA"/>
</dbReference>
<evidence type="ECO:0000313" key="5">
    <source>
        <dbReference type="Proteomes" id="UP000244856"/>
    </source>
</evidence>
<evidence type="ECO:0000259" key="1">
    <source>
        <dbReference type="PROSITE" id="PS51725"/>
    </source>
</evidence>
<dbReference type="STRING" id="28141.CSK29544_01643"/>
<dbReference type="SUPFAM" id="SSF54909">
    <property type="entry name" value="Dimeric alpha+beta barrel"/>
    <property type="match status" value="1"/>
</dbReference>
<organism evidence="4 5">
    <name type="scientific">Cronobacter sakazakii</name>
    <name type="common">Enterobacter sakazakii</name>
    <dbReference type="NCBI Taxonomy" id="28141"/>
    <lineage>
        <taxon>Bacteria</taxon>
        <taxon>Pseudomonadati</taxon>
        <taxon>Pseudomonadota</taxon>
        <taxon>Gammaproteobacteria</taxon>
        <taxon>Enterobacterales</taxon>
        <taxon>Enterobacteriaceae</taxon>
        <taxon>Cronobacter</taxon>
    </lineage>
</organism>
<dbReference type="Pfam" id="PF03992">
    <property type="entry name" value="ABM"/>
    <property type="match status" value="1"/>
</dbReference>
<dbReference type="RefSeq" id="WP_004385617.1">
    <property type="nucleotide sequence ID" value="NZ_CABMLV010000001.1"/>
</dbReference>
<dbReference type="AlphaFoldDB" id="A0A2S9UBQ5"/>
<feature type="domain" description="ABM" evidence="1">
    <location>
        <begin position="2"/>
        <end position="100"/>
    </location>
</feature>
<name>A0A2S9UBQ5_CROSK</name>
<evidence type="ECO:0000313" key="7">
    <source>
        <dbReference type="Proteomes" id="UP000548673"/>
    </source>
</evidence>
<dbReference type="GO" id="GO:0005829">
    <property type="term" value="C:cytosol"/>
    <property type="evidence" value="ECO:0007669"/>
    <property type="project" value="TreeGrafter"/>
</dbReference>
<dbReference type="PROSITE" id="PS51725">
    <property type="entry name" value="ABM"/>
    <property type="match status" value="1"/>
</dbReference>
<dbReference type="EMBL" id="JABTXY010000012">
    <property type="protein sequence ID" value="NYV41553.1"/>
    <property type="molecule type" value="Genomic_DNA"/>
</dbReference>
<dbReference type="EMBL" id="WAGF01000017">
    <property type="protein sequence ID" value="KAB0876416.1"/>
    <property type="molecule type" value="Genomic_DNA"/>
</dbReference>
<dbReference type="GO" id="GO:0004497">
    <property type="term" value="F:monooxygenase activity"/>
    <property type="evidence" value="ECO:0007669"/>
    <property type="project" value="UniProtKB-KW"/>
</dbReference>
<keyword evidence="4" id="KW-0503">Monooxygenase</keyword>